<evidence type="ECO:0000256" key="1">
    <source>
        <dbReference type="PROSITE-ProRule" id="PRU00182"/>
    </source>
</evidence>
<dbReference type="InterPro" id="IPR006145">
    <property type="entry name" value="PsdUridine_synth_RsuA/RluA"/>
</dbReference>
<feature type="domain" description="Pseudouridine synthase RsuA/RluA-like" evidence="2">
    <location>
        <begin position="92"/>
        <end position="229"/>
    </location>
</feature>
<reference evidence="3 4" key="1">
    <citation type="journal article" date="2015" name="Environ. Microbiol.">
        <title>Genome analyses suggest the presence of polyploidy and recent human-driven expansions in eight global populations of the honeybee pathogen Nosema ceranae.</title>
        <authorList>
            <person name="Pelin A."/>
            <person name="Selman M."/>
            <person name="Aris-Brosou S."/>
            <person name="Farinelli L."/>
            <person name="Corradi N."/>
        </authorList>
    </citation>
    <scope>NUCLEOTIDE SEQUENCE [LARGE SCALE GENOMIC DNA]</scope>
    <source>
        <strain evidence="3 4">PA08 1199</strain>
    </source>
</reference>
<dbReference type="GeneID" id="36318756"/>
<evidence type="ECO:0000313" key="3">
    <source>
        <dbReference type="EMBL" id="KKO75781.1"/>
    </source>
</evidence>
<dbReference type="VEuPathDB" id="MicrosporidiaDB:AAJ76_1200027487"/>
<dbReference type="PANTHER" id="PTHR21600">
    <property type="entry name" value="MITOCHONDRIAL RNA PSEUDOURIDINE SYNTHASE"/>
    <property type="match status" value="1"/>
</dbReference>
<dbReference type="VEuPathDB" id="MicrosporidiaDB:G9O61_00g009100"/>
<dbReference type="Gene3D" id="3.30.2350.10">
    <property type="entry name" value="Pseudouridine synthase"/>
    <property type="match status" value="1"/>
</dbReference>
<keyword evidence="1" id="KW-0694">RNA-binding</keyword>
<dbReference type="PANTHER" id="PTHR21600:SF40">
    <property type="entry name" value="PSEUDOURIDYLATE SYNTHASE RPUSD2"/>
    <property type="match status" value="1"/>
</dbReference>
<dbReference type="PROSITE" id="PS50889">
    <property type="entry name" value="S4"/>
    <property type="match status" value="1"/>
</dbReference>
<dbReference type="GO" id="GO:0000455">
    <property type="term" value="P:enzyme-directed rRNA pseudouridine synthesis"/>
    <property type="evidence" value="ECO:0007669"/>
    <property type="project" value="TreeGrafter"/>
</dbReference>
<accession>A0A0F9WEG8</accession>
<evidence type="ECO:0000313" key="4">
    <source>
        <dbReference type="Proteomes" id="UP000034350"/>
    </source>
</evidence>
<dbReference type="GO" id="GO:0009982">
    <property type="term" value="F:pseudouridine synthase activity"/>
    <property type="evidence" value="ECO:0007669"/>
    <property type="project" value="InterPro"/>
</dbReference>
<dbReference type="RefSeq" id="XP_024331523.1">
    <property type="nucleotide sequence ID" value="XM_024473858.1"/>
</dbReference>
<dbReference type="InterPro" id="IPR050188">
    <property type="entry name" value="RluA_PseudoU_synthase"/>
</dbReference>
<dbReference type="SUPFAM" id="SSF55120">
    <property type="entry name" value="Pseudouridine synthase"/>
    <property type="match status" value="1"/>
</dbReference>
<comment type="caution">
    <text evidence="3">The sequence shown here is derived from an EMBL/GenBank/DDBJ whole genome shotgun (WGS) entry which is preliminary data.</text>
</comment>
<gene>
    <name evidence="3" type="ORF">AAJ76_1200027487</name>
</gene>
<dbReference type="PROSITE" id="PS01129">
    <property type="entry name" value="PSI_RLU"/>
    <property type="match status" value="1"/>
</dbReference>
<sequence length="312" mass="36450">MSASSSLVYFHTFRTNVKERWKNKSLVDVLEYEFRTRTREYYIEAIECGVITVNDIIVKPSYKLQLVDYIKHTVHMHEPIAPAINTISMENDYCVVYKPAGVPCHPTGGYLEYSVTRKLFGDKKVACVNRLDIPVSGVLIIAFDDFKNTMMKISNAVKIYIAKVKGDFPDFVNCIKKIYCEEGRRRFIDERGKECQTLFRKIKFVDGYSFVECRPITGRTHQIRIHLQSLGFPIVNDIIYGESKRENFVFVKNCNVKNDGDKKINCILKHCKGENNRSFLSQENFICLHAWKYKFNEKWYEAKLPEWAQTKL</sequence>
<organism evidence="3 4">
    <name type="scientific">Vairimorpha ceranae</name>
    <dbReference type="NCBI Taxonomy" id="40302"/>
    <lineage>
        <taxon>Eukaryota</taxon>
        <taxon>Fungi</taxon>
        <taxon>Fungi incertae sedis</taxon>
        <taxon>Microsporidia</taxon>
        <taxon>Nosematidae</taxon>
        <taxon>Vairimorpha</taxon>
    </lineage>
</organism>
<dbReference type="InterPro" id="IPR020103">
    <property type="entry name" value="PsdUridine_synth_cat_dom_sf"/>
</dbReference>
<dbReference type="InterPro" id="IPR006224">
    <property type="entry name" value="PsdUridine_synth_RluA-like_CS"/>
</dbReference>
<proteinExistence type="predicted"/>
<dbReference type="OrthoDB" id="424794at2759"/>
<protein>
    <submittedName>
        <fullName evidence="3">Pseudouridylate synthase</fullName>
    </submittedName>
</protein>
<dbReference type="EMBL" id="JPQZ01000012">
    <property type="protein sequence ID" value="KKO75781.1"/>
    <property type="molecule type" value="Genomic_DNA"/>
</dbReference>
<dbReference type="GO" id="GO:0003723">
    <property type="term" value="F:RNA binding"/>
    <property type="evidence" value="ECO:0007669"/>
    <property type="project" value="UniProtKB-KW"/>
</dbReference>
<dbReference type="AlphaFoldDB" id="A0A0F9WEG8"/>
<keyword evidence="4" id="KW-1185">Reference proteome</keyword>
<name>A0A0F9WEG8_9MICR</name>
<dbReference type="Proteomes" id="UP000034350">
    <property type="component" value="Unassembled WGS sequence"/>
</dbReference>
<evidence type="ECO:0000259" key="2">
    <source>
        <dbReference type="Pfam" id="PF00849"/>
    </source>
</evidence>
<dbReference type="Pfam" id="PF00849">
    <property type="entry name" value="PseudoU_synth_2"/>
    <property type="match status" value="1"/>
</dbReference>